<dbReference type="EMBL" id="FQZH01000004">
    <property type="protein sequence ID" value="SHJ52689.1"/>
    <property type="molecule type" value="Genomic_DNA"/>
</dbReference>
<proteinExistence type="predicted"/>
<dbReference type="Proteomes" id="UP000184232">
    <property type="component" value="Unassembled WGS sequence"/>
</dbReference>
<gene>
    <name evidence="1" type="ORF">SAMN05444337_2157</name>
</gene>
<sequence length="66" mass="7800">MKGVPKRIIITAKDIANIEGCSERKGRDVIEDIRLYFKKEKHHRITFSDYAKFANISKEELEDFRT</sequence>
<reference evidence="1 2" key="1">
    <citation type="submission" date="2016-11" db="EMBL/GenBank/DDBJ databases">
        <authorList>
            <person name="Jaros S."/>
            <person name="Januszkiewicz K."/>
            <person name="Wedrychowicz H."/>
        </authorList>
    </citation>
    <scope>NUCLEOTIDE SEQUENCE [LARGE SCALE GENOMIC DNA]</scope>
    <source>
        <strain evidence="1 2">DSM 22807</strain>
    </source>
</reference>
<organism evidence="1 2">
    <name type="scientific">Flavobacterium haoranii</name>
    <dbReference type="NCBI Taxonomy" id="683124"/>
    <lineage>
        <taxon>Bacteria</taxon>
        <taxon>Pseudomonadati</taxon>
        <taxon>Bacteroidota</taxon>
        <taxon>Flavobacteriia</taxon>
        <taxon>Flavobacteriales</taxon>
        <taxon>Flavobacteriaceae</taxon>
        <taxon>Flavobacterium</taxon>
    </lineage>
</organism>
<accession>A0A1M6K176</accession>
<evidence type="ECO:0000313" key="1">
    <source>
        <dbReference type="EMBL" id="SHJ52689.1"/>
    </source>
</evidence>
<dbReference type="AlphaFoldDB" id="A0A1M6K176"/>
<keyword evidence="2" id="KW-1185">Reference proteome</keyword>
<protein>
    <submittedName>
        <fullName evidence="1">Uncharacterized protein</fullName>
    </submittedName>
</protein>
<name>A0A1M6K176_9FLAO</name>
<evidence type="ECO:0000313" key="2">
    <source>
        <dbReference type="Proteomes" id="UP000184232"/>
    </source>
</evidence>